<dbReference type="AlphaFoldDB" id="A0AAN8A100"/>
<gene>
    <name evidence="1" type="ORF">LTR97_007585</name>
</gene>
<comment type="caution">
    <text evidence="1">The sequence shown here is derived from an EMBL/GenBank/DDBJ whole genome shotgun (WGS) entry which is preliminary data.</text>
</comment>
<sequence>MTQAPIQERTMTIARRLVARTCQYVADIGDHRDHTAESEHPERIDIPTWGPDMIVEKSATVEIRPVDDVHDPDDLRLPLRQLYVVNIFQCYYSRDLLDKISTWPSVPINAHIPNAPEPRCNMCEACKEVESLKRNEQSIVAETAAWWSHQCRTQQACPFVRNPWWPLATIHENIEMYTAEAPPRYTSM</sequence>
<name>A0AAN8A100_9PEZI</name>
<evidence type="ECO:0000313" key="1">
    <source>
        <dbReference type="EMBL" id="KAK5697447.1"/>
    </source>
</evidence>
<proteinExistence type="predicted"/>
<accession>A0AAN8A100</accession>
<reference evidence="1" key="1">
    <citation type="submission" date="2023-08" db="EMBL/GenBank/DDBJ databases">
        <title>Black Yeasts Isolated from many extreme environments.</title>
        <authorList>
            <person name="Coleine C."/>
            <person name="Stajich J.E."/>
            <person name="Selbmann L."/>
        </authorList>
    </citation>
    <scope>NUCLEOTIDE SEQUENCE</scope>
    <source>
        <strain evidence="1">CCFEE 5810</strain>
    </source>
</reference>
<dbReference type="EMBL" id="JAVRQU010000011">
    <property type="protein sequence ID" value="KAK5697447.1"/>
    <property type="molecule type" value="Genomic_DNA"/>
</dbReference>
<evidence type="ECO:0000313" key="2">
    <source>
        <dbReference type="Proteomes" id="UP001310594"/>
    </source>
</evidence>
<protein>
    <submittedName>
        <fullName evidence="1">Uncharacterized protein</fullName>
    </submittedName>
</protein>
<organism evidence="1 2">
    <name type="scientific">Elasticomyces elasticus</name>
    <dbReference type="NCBI Taxonomy" id="574655"/>
    <lineage>
        <taxon>Eukaryota</taxon>
        <taxon>Fungi</taxon>
        <taxon>Dikarya</taxon>
        <taxon>Ascomycota</taxon>
        <taxon>Pezizomycotina</taxon>
        <taxon>Dothideomycetes</taxon>
        <taxon>Dothideomycetidae</taxon>
        <taxon>Mycosphaerellales</taxon>
        <taxon>Teratosphaeriaceae</taxon>
        <taxon>Elasticomyces</taxon>
    </lineage>
</organism>
<dbReference type="Proteomes" id="UP001310594">
    <property type="component" value="Unassembled WGS sequence"/>
</dbReference>